<dbReference type="Proteomes" id="UP001153636">
    <property type="component" value="Chromosome 8"/>
</dbReference>
<dbReference type="OrthoDB" id="6760765at2759"/>
<organism evidence="1 2">
    <name type="scientific">Psylliodes chrysocephalus</name>
    <dbReference type="NCBI Taxonomy" id="3402493"/>
    <lineage>
        <taxon>Eukaryota</taxon>
        <taxon>Metazoa</taxon>
        <taxon>Ecdysozoa</taxon>
        <taxon>Arthropoda</taxon>
        <taxon>Hexapoda</taxon>
        <taxon>Insecta</taxon>
        <taxon>Pterygota</taxon>
        <taxon>Neoptera</taxon>
        <taxon>Endopterygota</taxon>
        <taxon>Coleoptera</taxon>
        <taxon>Polyphaga</taxon>
        <taxon>Cucujiformia</taxon>
        <taxon>Chrysomeloidea</taxon>
        <taxon>Chrysomelidae</taxon>
        <taxon>Galerucinae</taxon>
        <taxon>Alticini</taxon>
        <taxon>Psylliodes</taxon>
    </lineage>
</organism>
<keyword evidence="2" id="KW-1185">Reference proteome</keyword>
<reference evidence="1" key="1">
    <citation type="submission" date="2022-01" db="EMBL/GenBank/DDBJ databases">
        <authorList>
            <person name="King R."/>
        </authorList>
    </citation>
    <scope>NUCLEOTIDE SEQUENCE</scope>
</reference>
<protein>
    <submittedName>
        <fullName evidence="1">Uncharacterized protein</fullName>
    </submittedName>
</protein>
<proteinExistence type="predicted"/>
<dbReference type="AlphaFoldDB" id="A0A9P0D627"/>
<dbReference type="EMBL" id="OV651820">
    <property type="protein sequence ID" value="CAH1114917.1"/>
    <property type="molecule type" value="Genomic_DNA"/>
</dbReference>
<accession>A0A9P0D627</accession>
<sequence length="157" mass="19007">MKDKRYLFIIGILGDINRPYSIVELEQEHIFDLKDLQERTSINWDKDEHNEKVYWNKLRILQTRPDYPNMCLFKYKFEDIEFKKINLTEKGRKKIQINIKDTELKQKYTQKIPLTKKKYDHLQFLFQKKVIPCQYHDFFKNLPSAEKAAAQDSDSDA</sequence>
<evidence type="ECO:0000313" key="2">
    <source>
        <dbReference type="Proteomes" id="UP001153636"/>
    </source>
</evidence>
<evidence type="ECO:0000313" key="1">
    <source>
        <dbReference type="EMBL" id="CAH1114917.1"/>
    </source>
</evidence>
<gene>
    <name evidence="1" type="ORF">PSYICH_LOCUS14124</name>
</gene>
<name>A0A9P0D627_9CUCU</name>